<evidence type="ECO:0000313" key="2">
    <source>
        <dbReference type="Proteomes" id="UP001144036"/>
    </source>
</evidence>
<reference evidence="1" key="1">
    <citation type="submission" date="2022-11" db="EMBL/GenBank/DDBJ databases">
        <title>Nonomuraea corallina sp. nov., a new species of the genus Nonomuraea isolated from sea side sediment in Thai sea.</title>
        <authorList>
            <person name="Ngamcharungchit C."/>
            <person name="Matsumoto A."/>
            <person name="Suriyachadkun C."/>
            <person name="Panbangred W."/>
            <person name="Inahashi Y."/>
            <person name="Intra B."/>
        </authorList>
    </citation>
    <scope>NUCLEOTIDE SEQUENCE</scope>
    <source>
        <strain evidence="1">MCN248</strain>
    </source>
</reference>
<accession>A0ABT4S7W3</accession>
<dbReference type="RefSeq" id="WP_270154088.1">
    <property type="nucleotide sequence ID" value="NZ_JAPNNL010000019.1"/>
</dbReference>
<dbReference type="Proteomes" id="UP001144036">
    <property type="component" value="Unassembled WGS sequence"/>
</dbReference>
<gene>
    <name evidence="1" type="ORF">OUY22_07620</name>
</gene>
<name>A0ABT4S7W3_9ACTN</name>
<organism evidence="1 2">
    <name type="scientific">Nonomuraea corallina</name>
    <dbReference type="NCBI Taxonomy" id="2989783"/>
    <lineage>
        <taxon>Bacteria</taxon>
        <taxon>Bacillati</taxon>
        <taxon>Actinomycetota</taxon>
        <taxon>Actinomycetes</taxon>
        <taxon>Streptosporangiales</taxon>
        <taxon>Streptosporangiaceae</taxon>
        <taxon>Nonomuraea</taxon>
    </lineage>
</organism>
<dbReference type="EMBL" id="JAPNNL010000019">
    <property type="protein sequence ID" value="MDA0633286.1"/>
    <property type="molecule type" value="Genomic_DNA"/>
</dbReference>
<comment type="caution">
    <text evidence="1">The sequence shown here is derived from an EMBL/GenBank/DDBJ whole genome shotgun (WGS) entry which is preliminary data.</text>
</comment>
<protein>
    <submittedName>
        <fullName evidence="1">Uncharacterized protein</fullName>
    </submittedName>
</protein>
<proteinExistence type="predicted"/>
<keyword evidence="2" id="KW-1185">Reference proteome</keyword>
<evidence type="ECO:0000313" key="1">
    <source>
        <dbReference type="EMBL" id="MDA0633286.1"/>
    </source>
</evidence>
<sequence length="40" mass="4875">MYRQIFEGYQSRFAPNLFTPYQPESLEDAGRYLDGESRWR</sequence>